<feature type="transmembrane region" description="Helical" evidence="1">
    <location>
        <begin position="37"/>
        <end position="54"/>
    </location>
</feature>
<evidence type="ECO:0000313" key="2">
    <source>
        <dbReference type="EMBL" id="WDE03679.1"/>
    </source>
</evidence>
<organism evidence="2 3">
    <name type="scientific">Thalassomonas viridans</name>
    <dbReference type="NCBI Taxonomy" id="137584"/>
    <lineage>
        <taxon>Bacteria</taxon>
        <taxon>Pseudomonadati</taxon>
        <taxon>Pseudomonadota</taxon>
        <taxon>Gammaproteobacteria</taxon>
        <taxon>Alteromonadales</taxon>
        <taxon>Colwelliaceae</taxon>
        <taxon>Thalassomonas</taxon>
    </lineage>
</organism>
<keyword evidence="3" id="KW-1185">Reference proteome</keyword>
<accession>A0AAE9Z0A4</accession>
<protein>
    <submittedName>
        <fullName evidence="2">Uncharacterized protein</fullName>
    </submittedName>
</protein>
<dbReference type="Proteomes" id="UP000032352">
    <property type="component" value="Chromosome"/>
</dbReference>
<name>A0AAE9Z0A4_9GAMM</name>
<reference evidence="2 3" key="2">
    <citation type="journal article" date="2022" name="Mar. Drugs">
        <title>Bioassay-Guided Fractionation Leads to the Detection of Cholic Acid Generated by the Rare Thalassomonas sp.</title>
        <authorList>
            <person name="Pheiffer F."/>
            <person name="Schneider Y.K."/>
            <person name="Hansen E.H."/>
            <person name="Andersen J.H."/>
            <person name="Isaksson J."/>
            <person name="Busche T."/>
            <person name="R C."/>
            <person name="Kalinowski J."/>
            <person name="Zyl L.V."/>
            <person name="Trindade M."/>
        </authorList>
    </citation>
    <scope>NUCLEOTIDE SEQUENCE [LARGE SCALE GENOMIC DNA]</scope>
    <source>
        <strain evidence="2 3">XOM25</strain>
    </source>
</reference>
<sequence length="134" mass="15389">MSFATLNTNVVINFIRLTAVFLGVLVLTNIFTYVNFYGVEFIIFTILVVIIAWLNKVKYCRNFPFEGDIISVMVKVNIFGYSYVSISSKSLNQLNQVCTREKNYIFIDEKLKLSINIKQLNSADLPRCEVKKLA</sequence>
<dbReference type="AlphaFoldDB" id="A0AAE9Z0A4"/>
<reference evidence="2 3" key="1">
    <citation type="journal article" date="2015" name="Genome Announc.">
        <title>Draft Genome Sequences of Marine Isolates of Thalassomonas viridans and Thalassomonas actiniarum.</title>
        <authorList>
            <person name="Olonade I."/>
            <person name="van Zyl L.J."/>
            <person name="Trindade M."/>
        </authorList>
    </citation>
    <scope>NUCLEOTIDE SEQUENCE [LARGE SCALE GENOMIC DNA]</scope>
    <source>
        <strain evidence="2 3">XOM25</strain>
    </source>
</reference>
<proteinExistence type="predicted"/>
<evidence type="ECO:0000313" key="3">
    <source>
        <dbReference type="Proteomes" id="UP000032352"/>
    </source>
</evidence>
<dbReference type="RefSeq" id="WP_044842844.1">
    <property type="nucleotide sequence ID" value="NZ_CP059733.1"/>
</dbReference>
<dbReference type="EMBL" id="CP059733">
    <property type="protein sequence ID" value="WDE03679.1"/>
    <property type="molecule type" value="Genomic_DNA"/>
</dbReference>
<keyword evidence="1" id="KW-1133">Transmembrane helix</keyword>
<keyword evidence="1" id="KW-0472">Membrane</keyword>
<gene>
    <name evidence="2" type="ORF">SG34_020165</name>
</gene>
<evidence type="ECO:0000256" key="1">
    <source>
        <dbReference type="SAM" id="Phobius"/>
    </source>
</evidence>
<keyword evidence="1" id="KW-0812">Transmembrane</keyword>
<dbReference type="KEGG" id="tvd:SG34_020165"/>
<feature type="transmembrane region" description="Helical" evidence="1">
    <location>
        <begin position="12"/>
        <end position="31"/>
    </location>
</feature>